<accession>A0ABP4BMS0</accession>
<dbReference type="Pfam" id="PF03422">
    <property type="entry name" value="CBM_6"/>
    <property type="match status" value="1"/>
</dbReference>
<protein>
    <recommendedName>
        <fullName evidence="2">cellulase</fullName>
        <ecNumber evidence="2">3.2.1.4</ecNumber>
    </recommendedName>
</protein>
<dbReference type="SUPFAM" id="SSF49785">
    <property type="entry name" value="Galactose-binding domain-like"/>
    <property type="match status" value="2"/>
</dbReference>
<dbReference type="Proteomes" id="UP001501578">
    <property type="component" value="Unassembled WGS sequence"/>
</dbReference>
<dbReference type="Pfam" id="PF16990">
    <property type="entry name" value="CBM_35"/>
    <property type="match status" value="1"/>
</dbReference>
<dbReference type="CDD" id="cd04082">
    <property type="entry name" value="CBM35_pectate_lyase-like"/>
    <property type="match status" value="2"/>
</dbReference>
<evidence type="ECO:0000256" key="1">
    <source>
        <dbReference type="ARBA" id="ARBA00000966"/>
    </source>
</evidence>
<keyword evidence="3 7" id="KW-0732">Signal</keyword>
<feature type="chain" id="PRO_5047047813" description="cellulase" evidence="7">
    <location>
        <begin position="26"/>
        <end position="603"/>
    </location>
</feature>
<comment type="similarity">
    <text evidence="6">Belongs to the glycosyl hydrolase 5 (cellulase A) family.</text>
</comment>
<dbReference type="EC" id="3.2.1.4" evidence="2"/>
<dbReference type="Gene3D" id="2.60.120.260">
    <property type="entry name" value="Galactose-binding domain-like"/>
    <property type="match status" value="2"/>
</dbReference>
<evidence type="ECO:0000259" key="8">
    <source>
        <dbReference type="PROSITE" id="PS51175"/>
    </source>
</evidence>
<comment type="caution">
    <text evidence="9">The sequence shown here is derived from an EMBL/GenBank/DDBJ whole genome shotgun (WGS) entry which is preliminary data.</text>
</comment>
<comment type="catalytic activity">
    <reaction evidence="1">
        <text>Endohydrolysis of (1-&gt;4)-beta-D-glucosidic linkages in cellulose, lichenin and cereal beta-D-glucans.</text>
        <dbReference type="EC" id="3.2.1.4"/>
    </reaction>
</comment>
<dbReference type="InterPro" id="IPR018087">
    <property type="entry name" value="Glyco_hydro_5_CS"/>
</dbReference>
<dbReference type="InterPro" id="IPR008979">
    <property type="entry name" value="Galactose-bd-like_sf"/>
</dbReference>
<dbReference type="PANTHER" id="PTHR34142:SF1">
    <property type="entry name" value="GLYCOSIDE HYDROLASE FAMILY 5 DOMAIN-CONTAINING PROTEIN"/>
    <property type="match status" value="1"/>
</dbReference>
<dbReference type="InterPro" id="IPR005084">
    <property type="entry name" value="CBM6"/>
</dbReference>
<organism evidence="9 10">
    <name type="scientific">Nonomuraea longicatena</name>
    <dbReference type="NCBI Taxonomy" id="83682"/>
    <lineage>
        <taxon>Bacteria</taxon>
        <taxon>Bacillati</taxon>
        <taxon>Actinomycetota</taxon>
        <taxon>Actinomycetes</taxon>
        <taxon>Streptosporangiales</taxon>
        <taxon>Streptosporangiaceae</taxon>
        <taxon>Nonomuraea</taxon>
    </lineage>
</organism>
<evidence type="ECO:0000313" key="9">
    <source>
        <dbReference type="EMBL" id="GAA0952021.1"/>
    </source>
</evidence>
<evidence type="ECO:0000256" key="2">
    <source>
        <dbReference type="ARBA" id="ARBA00012601"/>
    </source>
</evidence>
<evidence type="ECO:0000256" key="6">
    <source>
        <dbReference type="RuleBase" id="RU361153"/>
    </source>
</evidence>
<proteinExistence type="inferred from homology"/>
<dbReference type="SMART" id="SM00606">
    <property type="entry name" value="CBD_IV"/>
    <property type="match status" value="1"/>
</dbReference>
<dbReference type="EMBL" id="BAAAHQ010000053">
    <property type="protein sequence ID" value="GAA0952021.1"/>
    <property type="molecule type" value="Genomic_DNA"/>
</dbReference>
<keyword evidence="5 6" id="KW-0326">Glycosidase</keyword>
<feature type="domain" description="CBM6" evidence="8">
    <location>
        <begin position="163"/>
        <end position="286"/>
    </location>
</feature>
<evidence type="ECO:0000313" key="10">
    <source>
        <dbReference type="Proteomes" id="UP001501578"/>
    </source>
</evidence>
<dbReference type="SUPFAM" id="SSF51445">
    <property type="entry name" value="(Trans)glycosidases"/>
    <property type="match status" value="1"/>
</dbReference>
<evidence type="ECO:0000256" key="7">
    <source>
        <dbReference type="SAM" id="SignalP"/>
    </source>
</evidence>
<dbReference type="PROSITE" id="PS51175">
    <property type="entry name" value="CBM6"/>
    <property type="match status" value="2"/>
</dbReference>
<evidence type="ECO:0000256" key="5">
    <source>
        <dbReference type="ARBA" id="ARBA00023295"/>
    </source>
</evidence>
<reference evidence="10" key="1">
    <citation type="journal article" date="2019" name="Int. J. Syst. Evol. Microbiol.">
        <title>The Global Catalogue of Microorganisms (GCM) 10K type strain sequencing project: providing services to taxonomists for standard genome sequencing and annotation.</title>
        <authorList>
            <consortium name="The Broad Institute Genomics Platform"/>
            <consortium name="The Broad Institute Genome Sequencing Center for Infectious Disease"/>
            <person name="Wu L."/>
            <person name="Ma J."/>
        </authorList>
    </citation>
    <scope>NUCLEOTIDE SEQUENCE [LARGE SCALE GENOMIC DNA]</scope>
    <source>
        <strain evidence="10">JCM 11136</strain>
    </source>
</reference>
<gene>
    <name evidence="9" type="ORF">GCM10009560_73310</name>
</gene>
<sequence>MRPSLRLVAIAALCAGLSPTLPAQAGAIAAPTRLEAENATVSQGAVESNHAGFSGTGFVNGDNVAGPYVEWTFDAPSAGTATLSFRYANGTSANRPSDISVNGTLVADDRAFAPTGAWSTWATATLSAPVVAGANTVRATAAATGGNPNWDYLDADLSAAPGTDLQAENATISQGAVESNHAGYTGTGFVNYDNVAGSYVQFTVNAASAGTAPLTFRYANGTAGNRPVAVSVNNGTPVNLDFPVTSSWTDWREVTVNAALSAGANSVRATATGPSGGPNLDRLSVGSSGGGGTPVAANGQLRVCGVKLCNENGKQIQLRGMSSHGLQWHYDCLNTASLDALAEDWKSDVLRISMYIQEEGYDTNPRMFTDRVHNLIEQATARGMYAIVDWHMLNPGDPFANGNLNKAKTFFTEIAQRHNGKKNLLYEIMNEPSGVNWSRIRDYAHQIIPVIRANDPDTTILVGTPDWSSLGVSGSGDQTDTIRANPVNAANIMYTFHFYAASHGSSYYNTLSRAADLLPMFVTEFGTQTFTGGGGNDFTQSQRYLDLMAQKKISWVNWNFSDDPLSGAAFTEGTCPSGPFAGTSRLKPAGAWIRDRVRTPDDF</sequence>
<feature type="domain" description="CBM6" evidence="8">
    <location>
        <begin position="32"/>
        <end position="156"/>
    </location>
</feature>
<evidence type="ECO:0000256" key="3">
    <source>
        <dbReference type="ARBA" id="ARBA00022729"/>
    </source>
</evidence>
<feature type="signal peptide" evidence="7">
    <location>
        <begin position="1"/>
        <end position="25"/>
    </location>
</feature>
<dbReference type="InterPro" id="IPR017853">
    <property type="entry name" value="GH"/>
</dbReference>
<dbReference type="InterPro" id="IPR001547">
    <property type="entry name" value="Glyco_hydro_5"/>
</dbReference>
<dbReference type="PANTHER" id="PTHR34142">
    <property type="entry name" value="ENDO-BETA-1,4-GLUCANASE A"/>
    <property type="match status" value="1"/>
</dbReference>
<dbReference type="Gene3D" id="3.20.20.80">
    <property type="entry name" value="Glycosidases"/>
    <property type="match status" value="1"/>
</dbReference>
<dbReference type="InterPro" id="IPR006584">
    <property type="entry name" value="Cellulose-bd_IV"/>
</dbReference>
<dbReference type="Pfam" id="PF00150">
    <property type="entry name" value="Cellulase"/>
    <property type="match status" value="1"/>
</dbReference>
<dbReference type="RefSeq" id="WP_343954916.1">
    <property type="nucleotide sequence ID" value="NZ_BAAAHQ010000053.1"/>
</dbReference>
<keyword evidence="4 6" id="KW-0378">Hydrolase</keyword>
<name>A0ABP4BMS0_9ACTN</name>
<keyword evidence="10" id="KW-1185">Reference proteome</keyword>
<dbReference type="PROSITE" id="PS00659">
    <property type="entry name" value="GLYCOSYL_HYDROL_F5"/>
    <property type="match status" value="1"/>
</dbReference>
<evidence type="ECO:0000256" key="4">
    <source>
        <dbReference type="ARBA" id="ARBA00022801"/>
    </source>
</evidence>